<gene>
    <name evidence="2" type="ORF">TWF730_010183</name>
</gene>
<keyword evidence="1" id="KW-0732">Signal</keyword>
<reference evidence="2 3" key="1">
    <citation type="submission" date="2019-10" db="EMBL/GenBank/DDBJ databases">
        <authorList>
            <person name="Palmer J.M."/>
        </authorList>
    </citation>
    <scope>NUCLEOTIDE SEQUENCE [LARGE SCALE GENOMIC DNA]</scope>
    <source>
        <strain evidence="2 3">TWF730</strain>
    </source>
</reference>
<feature type="signal peptide" evidence="1">
    <location>
        <begin position="1"/>
        <end position="21"/>
    </location>
</feature>
<sequence length="363" mass="38986">MVPKFLILALGAACAAPMASAAAVVKRAGGQCHADNCLRALRASQFPTRLPQATLDCRGLIDVTVTAPVVTITEYSTTSQTNTVTIPTTLVEIVHDTFTDVKPVTATTEITANQVSIPIKRAATVTLSSSTSFPAYASPCSGIVRFSSACSCIGVTARTVTASATPSTTITLPTTEISLTSIVKAVETTFVTVIDATVDATTTVTTVTKTVSPPEITSFVAQAFRNGVPVSTWLGGDLEYLQTWFEAKAVGTLAQAVYLRLDEATQQLWWGDKMACGDPYQNSGHRPFAQILWATTAQLNPERQPYRVTKDADGFLQFSWPQPNYDLMIGWMPGYDERVIVGYSDIVPLALTPFEFKVTPIVI</sequence>
<proteinExistence type="predicted"/>
<keyword evidence="3" id="KW-1185">Reference proteome</keyword>
<protein>
    <submittedName>
        <fullName evidence="2">Uncharacterized protein</fullName>
    </submittedName>
</protein>
<accession>A0AAV9UQ19</accession>
<dbReference type="EMBL" id="JAVHNS010000008">
    <property type="protein sequence ID" value="KAK6345840.1"/>
    <property type="molecule type" value="Genomic_DNA"/>
</dbReference>
<organism evidence="2 3">
    <name type="scientific">Orbilia blumenaviensis</name>
    <dbReference type="NCBI Taxonomy" id="1796055"/>
    <lineage>
        <taxon>Eukaryota</taxon>
        <taxon>Fungi</taxon>
        <taxon>Dikarya</taxon>
        <taxon>Ascomycota</taxon>
        <taxon>Pezizomycotina</taxon>
        <taxon>Orbiliomycetes</taxon>
        <taxon>Orbiliales</taxon>
        <taxon>Orbiliaceae</taxon>
        <taxon>Orbilia</taxon>
    </lineage>
</organism>
<feature type="chain" id="PRO_5043889011" evidence="1">
    <location>
        <begin position="22"/>
        <end position="363"/>
    </location>
</feature>
<comment type="caution">
    <text evidence="2">The sequence shown here is derived from an EMBL/GenBank/DDBJ whole genome shotgun (WGS) entry which is preliminary data.</text>
</comment>
<name>A0AAV9UQ19_9PEZI</name>
<evidence type="ECO:0000313" key="2">
    <source>
        <dbReference type="EMBL" id="KAK6345840.1"/>
    </source>
</evidence>
<evidence type="ECO:0000313" key="3">
    <source>
        <dbReference type="Proteomes" id="UP001373714"/>
    </source>
</evidence>
<dbReference type="Proteomes" id="UP001373714">
    <property type="component" value="Unassembled WGS sequence"/>
</dbReference>
<evidence type="ECO:0000256" key="1">
    <source>
        <dbReference type="SAM" id="SignalP"/>
    </source>
</evidence>
<dbReference type="AlphaFoldDB" id="A0AAV9UQ19"/>